<feature type="transmembrane region" description="Helical" evidence="1">
    <location>
        <begin position="84"/>
        <end position="110"/>
    </location>
</feature>
<dbReference type="RefSeq" id="WP_350226659.1">
    <property type="nucleotide sequence ID" value="NZ_AP027731.1"/>
</dbReference>
<sequence>MDWLEQRVTAAVSDTFVWTDERARWLSARVAEHFDQGDVPLPTIRVDSIDHVLDPVEPVPALDLGEVGGMQRVVIGMRGSYGGILMVGLVTGLLGLSLINPFSVAAGALLGRKAYRDDREARLLKRQAEAKALVHKQVDEVVFQVGKQLKDRLRLVQRGIRDHFTDIADEHHRSLGASVLAAQKAANMFAAEREQRTKEIRAELRRVEALRKQAPAEDAAPVPAAT</sequence>
<keyword evidence="3" id="KW-1185">Reference proteome</keyword>
<evidence type="ECO:0008006" key="4">
    <source>
        <dbReference type="Google" id="ProtNLM"/>
    </source>
</evidence>
<keyword evidence="1" id="KW-0472">Membrane</keyword>
<protein>
    <recommendedName>
        <fullName evidence="4">Isoniazid-inducible protein iniA</fullName>
    </recommendedName>
</protein>
<evidence type="ECO:0000313" key="3">
    <source>
        <dbReference type="Proteomes" id="UP001321498"/>
    </source>
</evidence>
<evidence type="ECO:0000313" key="2">
    <source>
        <dbReference type="EMBL" id="BDZ46766.1"/>
    </source>
</evidence>
<dbReference type="Proteomes" id="UP001321498">
    <property type="component" value="Chromosome"/>
</dbReference>
<keyword evidence="1" id="KW-0812">Transmembrane</keyword>
<reference evidence="3" key="1">
    <citation type="journal article" date="2019" name="Int. J. Syst. Evol. Microbiol.">
        <title>The Global Catalogue of Microorganisms (GCM) 10K type strain sequencing project: providing services to taxonomists for standard genome sequencing and annotation.</title>
        <authorList>
            <consortium name="The Broad Institute Genomics Platform"/>
            <consortium name="The Broad Institute Genome Sequencing Center for Infectious Disease"/>
            <person name="Wu L."/>
            <person name="Ma J."/>
        </authorList>
    </citation>
    <scope>NUCLEOTIDE SEQUENCE [LARGE SCALE GENOMIC DNA]</scope>
    <source>
        <strain evidence="3">NBRC 108725</strain>
    </source>
</reference>
<accession>A0ABN6XP76</accession>
<dbReference type="EMBL" id="AP027731">
    <property type="protein sequence ID" value="BDZ46766.1"/>
    <property type="molecule type" value="Genomic_DNA"/>
</dbReference>
<evidence type="ECO:0000256" key="1">
    <source>
        <dbReference type="SAM" id="Phobius"/>
    </source>
</evidence>
<name>A0ABN6XP76_9MICO</name>
<gene>
    <name evidence="2" type="ORF">GCM10025866_26750</name>
</gene>
<keyword evidence="1" id="KW-1133">Transmembrane helix</keyword>
<organism evidence="2 3">
    <name type="scientific">Naasia aerilata</name>
    <dbReference type="NCBI Taxonomy" id="1162966"/>
    <lineage>
        <taxon>Bacteria</taxon>
        <taxon>Bacillati</taxon>
        <taxon>Actinomycetota</taxon>
        <taxon>Actinomycetes</taxon>
        <taxon>Micrococcales</taxon>
        <taxon>Microbacteriaceae</taxon>
        <taxon>Naasia</taxon>
    </lineage>
</organism>
<proteinExistence type="predicted"/>